<gene>
    <name evidence="2" type="ORF">DDQ50_12110</name>
</gene>
<proteinExistence type="predicted"/>
<dbReference type="GO" id="GO:0016020">
    <property type="term" value="C:membrane"/>
    <property type="evidence" value="ECO:0007669"/>
    <property type="project" value="TreeGrafter"/>
</dbReference>
<dbReference type="OrthoDB" id="5195507at2"/>
<keyword evidence="2" id="KW-0378">Hydrolase</keyword>
<dbReference type="GO" id="GO:0016787">
    <property type="term" value="F:hydrolase activity"/>
    <property type="evidence" value="ECO:0007669"/>
    <property type="project" value="UniProtKB-KW"/>
</dbReference>
<dbReference type="Gene3D" id="3.40.50.1820">
    <property type="entry name" value="alpha/beta hydrolase"/>
    <property type="match status" value="1"/>
</dbReference>
<name>A0A2V1HPH7_9MICO</name>
<dbReference type="Proteomes" id="UP000244893">
    <property type="component" value="Unassembled WGS sequence"/>
</dbReference>
<dbReference type="RefSeq" id="WP_116756959.1">
    <property type="nucleotide sequence ID" value="NZ_JBHUEX010000001.1"/>
</dbReference>
<dbReference type="InterPro" id="IPR000073">
    <property type="entry name" value="AB_hydrolase_1"/>
</dbReference>
<evidence type="ECO:0000313" key="3">
    <source>
        <dbReference type="Proteomes" id="UP000244893"/>
    </source>
</evidence>
<dbReference type="InterPro" id="IPR029058">
    <property type="entry name" value="AB_hydrolase_fold"/>
</dbReference>
<accession>A0A2V1HPH7</accession>
<feature type="domain" description="AB hydrolase-1" evidence="1">
    <location>
        <begin position="43"/>
        <end position="291"/>
    </location>
</feature>
<dbReference type="EMBL" id="QEOP01000002">
    <property type="protein sequence ID" value="PVZ94448.1"/>
    <property type="molecule type" value="Genomic_DNA"/>
</dbReference>
<sequence>MKQVVSPYESVLDQAVGRPRSTTVLGSRTAYWEYGAESPERSLVLVHGFRGDHHGLEAIAAHVAALDPGLRVIVPDLPGFGASEPLREAEHDIHGYAAWLRLFTDAVDANGSPVLGHSFGTIVVSAALASGLAAPRAVLVNPIAAPALSGPNAIGTRLAIFYYWLGSRLPEKLGFWVLRWRVVTRGMSVFMAKTRDPALRRWIHNQHDLYFGAFANRRVVLDAFRASVSHDVSEYARGIGIPVRLIVAEKDEITPLSAQRTLVSLFPNASMHVEMNVGHLIHYERPAETAREIETFIGSAES</sequence>
<dbReference type="InterPro" id="IPR050266">
    <property type="entry name" value="AB_hydrolase_sf"/>
</dbReference>
<dbReference type="PANTHER" id="PTHR43798:SF33">
    <property type="entry name" value="HYDROLASE, PUTATIVE (AFU_ORTHOLOGUE AFUA_2G14860)-RELATED"/>
    <property type="match status" value="1"/>
</dbReference>
<dbReference type="PANTHER" id="PTHR43798">
    <property type="entry name" value="MONOACYLGLYCEROL LIPASE"/>
    <property type="match status" value="1"/>
</dbReference>
<dbReference type="SUPFAM" id="SSF53474">
    <property type="entry name" value="alpha/beta-Hydrolases"/>
    <property type="match status" value="1"/>
</dbReference>
<evidence type="ECO:0000259" key="1">
    <source>
        <dbReference type="Pfam" id="PF12697"/>
    </source>
</evidence>
<dbReference type="Pfam" id="PF12697">
    <property type="entry name" value="Abhydrolase_6"/>
    <property type="match status" value="1"/>
</dbReference>
<dbReference type="PRINTS" id="PR00111">
    <property type="entry name" value="ABHYDROLASE"/>
</dbReference>
<protein>
    <submittedName>
        <fullName evidence="2">Alpha/beta hydrolase</fullName>
    </submittedName>
</protein>
<evidence type="ECO:0000313" key="2">
    <source>
        <dbReference type="EMBL" id="PVZ94448.1"/>
    </source>
</evidence>
<dbReference type="PRINTS" id="PR00412">
    <property type="entry name" value="EPOXHYDRLASE"/>
</dbReference>
<dbReference type="InterPro" id="IPR000639">
    <property type="entry name" value="Epox_hydrolase-like"/>
</dbReference>
<comment type="caution">
    <text evidence="2">The sequence shown here is derived from an EMBL/GenBank/DDBJ whole genome shotgun (WGS) entry which is preliminary data.</text>
</comment>
<organism evidence="2 3">
    <name type="scientific">Amnibacterium flavum</name>
    <dbReference type="NCBI Taxonomy" id="2173173"/>
    <lineage>
        <taxon>Bacteria</taxon>
        <taxon>Bacillati</taxon>
        <taxon>Actinomycetota</taxon>
        <taxon>Actinomycetes</taxon>
        <taxon>Micrococcales</taxon>
        <taxon>Microbacteriaceae</taxon>
        <taxon>Amnibacterium</taxon>
    </lineage>
</organism>
<keyword evidence="3" id="KW-1185">Reference proteome</keyword>
<dbReference type="AlphaFoldDB" id="A0A2V1HPH7"/>
<reference evidence="2 3" key="1">
    <citation type="submission" date="2018-05" db="EMBL/GenBank/DDBJ databases">
        <title>Amnibacterium sp. M8JJ-5, whole genome shotgun sequence.</title>
        <authorList>
            <person name="Tuo L."/>
        </authorList>
    </citation>
    <scope>NUCLEOTIDE SEQUENCE [LARGE SCALE GENOMIC DNA]</scope>
    <source>
        <strain evidence="2 3">M8JJ-5</strain>
    </source>
</reference>